<comment type="caution">
    <text evidence="1">The sequence shown here is derived from an EMBL/GenBank/DDBJ whole genome shotgun (WGS) entry which is preliminary data.</text>
</comment>
<gene>
    <name evidence="1" type="ORF">DPMN_088433</name>
</gene>
<accession>A0A9D4QXA4</accession>
<name>A0A9D4QXA4_DREPO</name>
<dbReference type="AlphaFoldDB" id="A0A9D4QXA4"/>
<dbReference type="Proteomes" id="UP000828390">
    <property type="component" value="Unassembled WGS sequence"/>
</dbReference>
<evidence type="ECO:0000313" key="2">
    <source>
        <dbReference type="Proteomes" id="UP000828390"/>
    </source>
</evidence>
<reference evidence="1" key="1">
    <citation type="journal article" date="2019" name="bioRxiv">
        <title>The Genome of the Zebra Mussel, Dreissena polymorpha: A Resource for Invasive Species Research.</title>
        <authorList>
            <person name="McCartney M.A."/>
            <person name="Auch B."/>
            <person name="Kono T."/>
            <person name="Mallez S."/>
            <person name="Zhang Y."/>
            <person name="Obille A."/>
            <person name="Becker A."/>
            <person name="Abrahante J.E."/>
            <person name="Garbe J."/>
            <person name="Badalamenti J.P."/>
            <person name="Herman A."/>
            <person name="Mangelson H."/>
            <person name="Liachko I."/>
            <person name="Sullivan S."/>
            <person name="Sone E.D."/>
            <person name="Koren S."/>
            <person name="Silverstein K.A.T."/>
            <person name="Beckman K.B."/>
            <person name="Gohl D.M."/>
        </authorList>
    </citation>
    <scope>NUCLEOTIDE SEQUENCE</scope>
    <source>
        <strain evidence="1">Duluth1</strain>
        <tissue evidence="1">Whole animal</tissue>
    </source>
</reference>
<keyword evidence="2" id="KW-1185">Reference proteome</keyword>
<reference evidence="1" key="2">
    <citation type="submission" date="2020-11" db="EMBL/GenBank/DDBJ databases">
        <authorList>
            <person name="McCartney M.A."/>
            <person name="Auch B."/>
            <person name="Kono T."/>
            <person name="Mallez S."/>
            <person name="Becker A."/>
            <person name="Gohl D.M."/>
            <person name="Silverstein K.A.T."/>
            <person name="Koren S."/>
            <person name="Bechman K.B."/>
            <person name="Herman A."/>
            <person name="Abrahante J.E."/>
            <person name="Garbe J."/>
        </authorList>
    </citation>
    <scope>NUCLEOTIDE SEQUENCE</scope>
    <source>
        <strain evidence="1">Duluth1</strain>
        <tissue evidence="1">Whole animal</tissue>
    </source>
</reference>
<evidence type="ECO:0000313" key="1">
    <source>
        <dbReference type="EMBL" id="KAH3846137.1"/>
    </source>
</evidence>
<dbReference type="EMBL" id="JAIWYP010000003">
    <property type="protein sequence ID" value="KAH3846137.1"/>
    <property type="molecule type" value="Genomic_DNA"/>
</dbReference>
<protein>
    <submittedName>
        <fullName evidence="1">Uncharacterized protein</fullName>
    </submittedName>
</protein>
<organism evidence="1 2">
    <name type="scientific">Dreissena polymorpha</name>
    <name type="common">Zebra mussel</name>
    <name type="synonym">Mytilus polymorpha</name>
    <dbReference type="NCBI Taxonomy" id="45954"/>
    <lineage>
        <taxon>Eukaryota</taxon>
        <taxon>Metazoa</taxon>
        <taxon>Spiralia</taxon>
        <taxon>Lophotrochozoa</taxon>
        <taxon>Mollusca</taxon>
        <taxon>Bivalvia</taxon>
        <taxon>Autobranchia</taxon>
        <taxon>Heteroconchia</taxon>
        <taxon>Euheterodonta</taxon>
        <taxon>Imparidentia</taxon>
        <taxon>Neoheterodontei</taxon>
        <taxon>Myida</taxon>
        <taxon>Dreissenoidea</taxon>
        <taxon>Dreissenidae</taxon>
        <taxon>Dreissena</taxon>
    </lineage>
</organism>
<proteinExistence type="predicted"/>
<sequence>MGNQDADGLSRCQYERVKDSDDVEREKMENNIVKVICNIIVTPQMEILPVYMNLLEVTDDQGHPLAQKELKEIRRAQREDSQIEKVAY</sequence>